<comment type="caution">
    <text evidence="3">The sequence shown here is derived from an EMBL/GenBank/DDBJ whole genome shotgun (WGS) entry which is preliminary data.</text>
</comment>
<dbReference type="InterPro" id="IPR006860">
    <property type="entry name" value="FecR"/>
</dbReference>
<dbReference type="RefSeq" id="WP_243325823.1">
    <property type="nucleotide sequence ID" value="NZ_JAKZMM010000034.1"/>
</dbReference>
<protein>
    <submittedName>
        <fullName evidence="3">FecR domain-containing protein</fullName>
    </submittedName>
</protein>
<dbReference type="PANTHER" id="PTHR30273">
    <property type="entry name" value="PERIPLASMIC SIGNAL SENSOR AND SIGMA FACTOR ACTIVATOR FECR-RELATED"/>
    <property type="match status" value="1"/>
</dbReference>
<dbReference type="PANTHER" id="PTHR30273:SF2">
    <property type="entry name" value="PROTEIN FECR"/>
    <property type="match status" value="1"/>
</dbReference>
<organism evidence="3 4">
    <name type="scientific">Parabacteroides faecalis</name>
    <dbReference type="NCBI Taxonomy" id="2924040"/>
    <lineage>
        <taxon>Bacteria</taxon>
        <taxon>Pseudomonadati</taxon>
        <taxon>Bacteroidota</taxon>
        <taxon>Bacteroidia</taxon>
        <taxon>Bacteroidales</taxon>
        <taxon>Tannerellaceae</taxon>
        <taxon>Parabacteroides</taxon>
    </lineage>
</organism>
<dbReference type="PIRSF" id="PIRSF018266">
    <property type="entry name" value="FecR"/>
    <property type="match status" value="1"/>
</dbReference>
<evidence type="ECO:0000313" key="3">
    <source>
        <dbReference type="EMBL" id="MCJ2381462.1"/>
    </source>
</evidence>
<sequence>MDELLMKYIKGETTPEEREKVVRWLDEDPEHMHQYRSLRKLYDISLWSPIEETRQEEKQTRTFKPVWIEFLKVAAVILITFLGTKAFFDGKDDPVNMQTVIVPAGQRAELLLADGTKVWLNSRSKLKFPDRFQKDARKVELDGEGYFEVTHQEEVPFTVHTSKYDVKVLGTEFNVKAYKDKEQFETSLLKGSVEVSNANKSQTIRLKPDEQVVSDGGQLVRSTIQNKNYFRWKEGLLCLDDESIGSLIEKLELYYDVNIVVQRPSLMKYHYSGKFRIRDGVEHVLKVLQLKHKFTYIEEEEQNLIIIK</sequence>
<reference evidence="3 4" key="1">
    <citation type="submission" date="2022-03" db="EMBL/GenBank/DDBJ databases">
        <title>Parabacteroides sp. nov. isolated from swine feces.</title>
        <authorList>
            <person name="Bak J.E."/>
        </authorList>
    </citation>
    <scope>NUCLEOTIDE SEQUENCE [LARGE SCALE GENOMIC DNA]</scope>
    <source>
        <strain evidence="3 4">AGMB00274</strain>
    </source>
</reference>
<feature type="domain" description="FecR protein" evidence="1">
    <location>
        <begin position="99"/>
        <end position="194"/>
    </location>
</feature>
<dbReference type="InterPro" id="IPR012373">
    <property type="entry name" value="Ferrdict_sens_TM"/>
</dbReference>
<name>A0ABT0C370_9BACT</name>
<dbReference type="Proteomes" id="UP001165444">
    <property type="component" value="Unassembled WGS sequence"/>
</dbReference>
<accession>A0ABT0C370</accession>
<dbReference type="EMBL" id="JAKZMM010000034">
    <property type="protein sequence ID" value="MCJ2381462.1"/>
    <property type="molecule type" value="Genomic_DNA"/>
</dbReference>
<dbReference type="InterPro" id="IPR032508">
    <property type="entry name" value="FecR_C"/>
</dbReference>
<evidence type="ECO:0000313" key="4">
    <source>
        <dbReference type="Proteomes" id="UP001165444"/>
    </source>
</evidence>
<dbReference type="Pfam" id="PF04773">
    <property type="entry name" value="FecR"/>
    <property type="match status" value="1"/>
</dbReference>
<proteinExistence type="predicted"/>
<keyword evidence="4" id="KW-1185">Reference proteome</keyword>
<evidence type="ECO:0000259" key="2">
    <source>
        <dbReference type="Pfam" id="PF16344"/>
    </source>
</evidence>
<feature type="domain" description="Protein FecR C-terminal" evidence="2">
    <location>
        <begin position="237"/>
        <end position="306"/>
    </location>
</feature>
<dbReference type="Pfam" id="PF16344">
    <property type="entry name" value="FecR_C"/>
    <property type="match status" value="1"/>
</dbReference>
<dbReference type="Gene3D" id="3.55.50.30">
    <property type="match status" value="1"/>
</dbReference>
<evidence type="ECO:0000259" key="1">
    <source>
        <dbReference type="Pfam" id="PF04773"/>
    </source>
</evidence>
<gene>
    <name evidence="3" type="ORF">MUN53_12730</name>
</gene>
<dbReference type="Gene3D" id="2.60.120.1440">
    <property type="match status" value="1"/>
</dbReference>